<dbReference type="GO" id="GO:0016791">
    <property type="term" value="F:phosphatase activity"/>
    <property type="evidence" value="ECO:0007669"/>
    <property type="project" value="TreeGrafter"/>
</dbReference>
<dbReference type="InterPro" id="IPR036412">
    <property type="entry name" value="HAD-like_sf"/>
</dbReference>
<dbReference type="Pfam" id="PF13419">
    <property type="entry name" value="HAD_2"/>
    <property type="match status" value="1"/>
</dbReference>
<reference evidence="1 2" key="1">
    <citation type="submission" date="2018-08" db="EMBL/GenBank/DDBJ databases">
        <title>A genome reference for cultivated species of the human gut microbiota.</title>
        <authorList>
            <person name="Zou Y."/>
            <person name="Xue W."/>
            <person name="Luo G."/>
        </authorList>
    </citation>
    <scope>NUCLEOTIDE SEQUENCE [LARGE SCALE GENOMIC DNA]</scope>
    <source>
        <strain evidence="1 2">OM06-4</strain>
    </source>
</reference>
<dbReference type="Gene3D" id="3.40.50.1000">
    <property type="entry name" value="HAD superfamily/HAD-like"/>
    <property type="match status" value="1"/>
</dbReference>
<dbReference type="PRINTS" id="PR00413">
    <property type="entry name" value="HADHALOGNASE"/>
</dbReference>
<dbReference type="PANTHER" id="PTHR18901:SF38">
    <property type="entry name" value="PSEUDOURIDINE-5'-PHOSPHATASE"/>
    <property type="match status" value="1"/>
</dbReference>
<evidence type="ECO:0000313" key="1">
    <source>
        <dbReference type="EMBL" id="RGD85391.1"/>
    </source>
</evidence>
<gene>
    <name evidence="1" type="ORF">DXB93_08435</name>
</gene>
<dbReference type="Gene3D" id="1.10.150.240">
    <property type="entry name" value="Putative phosphatase, domain 2"/>
    <property type="match status" value="1"/>
</dbReference>
<sequence>MIKGYIIDMDGTLLDSMHIWNELGSRFLELKGITPEANLKDILAPLSINQAIKYIAETYQLKEPLDVLINEVNSLLNHIYLSEIPLKPGALEFITNCFNHHKKLCLLTANIYQATINILDKYNLTSKFDEIITCDHTTLDKRSGEAYNYAISALHLHKDECIVIEDALHAIIAAKKQGFTVWAVADQSNQDDWDEICKISDLNLKNLSEMEI</sequence>
<dbReference type="Proteomes" id="UP000261032">
    <property type="component" value="Unassembled WGS sequence"/>
</dbReference>
<evidence type="ECO:0000313" key="2">
    <source>
        <dbReference type="Proteomes" id="UP000261032"/>
    </source>
</evidence>
<dbReference type="AlphaFoldDB" id="A0A3E3EDT9"/>
<proteinExistence type="predicted"/>
<dbReference type="NCBIfam" id="TIGR01509">
    <property type="entry name" value="HAD-SF-IA-v3"/>
    <property type="match status" value="1"/>
</dbReference>
<dbReference type="PANTHER" id="PTHR18901">
    <property type="entry name" value="2-DEOXYGLUCOSE-6-PHOSPHATE PHOSPHATASE 2"/>
    <property type="match status" value="1"/>
</dbReference>
<accession>A0A3E3EDT9</accession>
<dbReference type="InterPro" id="IPR023214">
    <property type="entry name" value="HAD_sf"/>
</dbReference>
<name>A0A3E3EDT9_9FIRM</name>
<dbReference type="CDD" id="cd07505">
    <property type="entry name" value="HAD_BPGM-like"/>
    <property type="match status" value="1"/>
</dbReference>
<dbReference type="SFLD" id="SFLDG01129">
    <property type="entry name" value="C1.5:_HAD__Beta-PGM__Phosphata"/>
    <property type="match status" value="1"/>
</dbReference>
<dbReference type="SUPFAM" id="SSF56784">
    <property type="entry name" value="HAD-like"/>
    <property type="match status" value="1"/>
</dbReference>
<comment type="caution">
    <text evidence="1">The sequence shown here is derived from an EMBL/GenBank/DDBJ whole genome shotgun (WGS) entry which is preliminary data.</text>
</comment>
<dbReference type="SFLD" id="SFLDS00003">
    <property type="entry name" value="Haloacid_Dehalogenase"/>
    <property type="match status" value="1"/>
</dbReference>
<organism evidence="1 2">
    <name type="scientific">Thomasclavelia ramosa</name>
    <dbReference type="NCBI Taxonomy" id="1547"/>
    <lineage>
        <taxon>Bacteria</taxon>
        <taxon>Bacillati</taxon>
        <taxon>Bacillota</taxon>
        <taxon>Erysipelotrichia</taxon>
        <taxon>Erysipelotrichales</taxon>
        <taxon>Coprobacillaceae</taxon>
        <taxon>Thomasclavelia</taxon>
    </lineage>
</organism>
<dbReference type="RefSeq" id="WP_117581322.1">
    <property type="nucleotide sequence ID" value="NZ_QUSL01000011.1"/>
</dbReference>
<dbReference type="EMBL" id="QUSL01000011">
    <property type="protein sequence ID" value="RGD85391.1"/>
    <property type="molecule type" value="Genomic_DNA"/>
</dbReference>
<protein>
    <submittedName>
        <fullName evidence="1">HAD family phosphatase</fullName>
    </submittedName>
</protein>
<dbReference type="InterPro" id="IPR041492">
    <property type="entry name" value="HAD_2"/>
</dbReference>
<dbReference type="InterPro" id="IPR006439">
    <property type="entry name" value="HAD-SF_hydro_IA"/>
</dbReference>
<dbReference type="InterPro" id="IPR023198">
    <property type="entry name" value="PGP-like_dom2"/>
</dbReference>